<sequence>MGGINLRLILDTIDENLIVKFKGELDHHTTEEARNKIDMWYFEKRKKNIIFDLRELNFMDSSGIGLIMGRYKTCKENGGEVFIVSSNSNVERILRMSGIYKIIRVYPTVDSILENSLEG</sequence>
<dbReference type="InterPro" id="IPR014237">
    <property type="entry name" value="Anti-sigma_F_ant"/>
</dbReference>
<dbReference type="EMBL" id="VULR01000006">
    <property type="protein sequence ID" value="MSS43238.1"/>
    <property type="molecule type" value="Genomic_DNA"/>
</dbReference>
<feature type="domain" description="STAS" evidence="7">
    <location>
        <begin position="6"/>
        <end position="116"/>
    </location>
</feature>
<dbReference type="Gene3D" id="3.30.750.24">
    <property type="entry name" value="STAS domain"/>
    <property type="match status" value="1"/>
</dbReference>
<dbReference type="PANTHER" id="PTHR33495:SF2">
    <property type="entry name" value="ANTI-SIGMA FACTOR ANTAGONIST TM_1081-RELATED"/>
    <property type="match status" value="1"/>
</dbReference>
<dbReference type="PANTHER" id="PTHR33495">
    <property type="entry name" value="ANTI-SIGMA FACTOR ANTAGONIST TM_1081-RELATED-RELATED"/>
    <property type="match status" value="1"/>
</dbReference>
<keyword evidence="4" id="KW-0597">Phosphoprotein</keyword>
<evidence type="ECO:0000256" key="3">
    <source>
        <dbReference type="ARBA" id="ARBA00020784"/>
    </source>
</evidence>
<protein>
    <recommendedName>
        <fullName evidence="3 6">Anti-sigma F factor antagonist</fullName>
    </recommendedName>
    <alternativeName>
        <fullName evidence="6">Stage II sporulation protein</fullName>
    </alternativeName>
</protein>
<proteinExistence type="inferred from homology"/>
<accession>A0A844FH09</accession>
<reference evidence="8 9" key="1">
    <citation type="submission" date="2019-08" db="EMBL/GenBank/DDBJ databases">
        <title>In-depth cultivation of the pig gut microbiome towards novel bacterial diversity and tailored functional studies.</title>
        <authorList>
            <person name="Wylensek D."/>
            <person name="Hitch T.C.A."/>
            <person name="Clavel T."/>
        </authorList>
    </citation>
    <scope>NUCLEOTIDE SEQUENCE [LARGE SCALE GENOMIC DNA]</scope>
    <source>
        <strain evidence="8 9">Med78-601-WT-4W-RMD-3</strain>
    </source>
</reference>
<dbReference type="Pfam" id="PF01740">
    <property type="entry name" value="STAS"/>
    <property type="match status" value="1"/>
</dbReference>
<dbReference type="GO" id="GO:0043856">
    <property type="term" value="F:anti-sigma factor antagonist activity"/>
    <property type="evidence" value="ECO:0007669"/>
    <property type="project" value="InterPro"/>
</dbReference>
<dbReference type="SUPFAM" id="SSF52091">
    <property type="entry name" value="SpoIIaa-like"/>
    <property type="match status" value="1"/>
</dbReference>
<dbReference type="Proteomes" id="UP000462760">
    <property type="component" value="Unassembled WGS sequence"/>
</dbReference>
<gene>
    <name evidence="8" type="primary">spoIIAA</name>
    <name evidence="8" type="ORF">FYJ27_05765</name>
</gene>
<dbReference type="NCBIfam" id="TIGR00377">
    <property type="entry name" value="ant_ant_sig"/>
    <property type="match status" value="1"/>
</dbReference>
<dbReference type="PROSITE" id="PS50801">
    <property type="entry name" value="STAS"/>
    <property type="match status" value="1"/>
</dbReference>
<evidence type="ECO:0000313" key="8">
    <source>
        <dbReference type="EMBL" id="MSS43238.1"/>
    </source>
</evidence>
<evidence type="ECO:0000313" key="9">
    <source>
        <dbReference type="Proteomes" id="UP000462760"/>
    </source>
</evidence>
<dbReference type="GO" id="GO:0045152">
    <property type="term" value="F:antisigma factor binding"/>
    <property type="evidence" value="ECO:0007669"/>
    <property type="project" value="InterPro"/>
</dbReference>
<dbReference type="AlphaFoldDB" id="A0A844FH09"/>
<dbReference type="OrthoDB" id="9796601at2"/>
<comment type="similarity">
    <text evidence="2 6">Belongs to the anti-sigma-factor antagonist family.</text>
</comment>
<evidence type="ECO:0000256" key="1">
    <source>
        <dbReference type="ARBA" id="ARBA00001976"/>
    </source>
</evidence>
<evidence type="ECO:0000256" key="5">
    <source>
        <dbReference type="ARBA" id="ARBA00022969"/>
    </source>
</evidence>
<dbReference type="InterPro" id="IPR003658">
    <property type="entry name" value="Anti-sigma_ant"/>
</dbReference>
<comment type="function">
    <text evidence="1">In the phosphorylated form it could act as an anti-anti-sigma factor that counteracts SpoIIAB and thus releases sigma f from inhibition.</text>
</comment>
<dbReference type="GO" id="GO:0030435">
    <property type="term" value="P:sporulation resulting in formation of a cellular spore"/>
    <property type="evidence" value="ECO:0007669"/>
    <property type="project" value="UniProtKB-KW"/>
</dbReference>
<organism evidence="8 9">
    <name type="scientific">Anaerosalibacter bizertensis</name>
    <dbReference type="NCBI Taxonomy" id="932217"/>
    <lineage>
        <taxon>Bacteria</taxon>
        <taxon>Bacillati</taxon>
        <taxon>Bacillota</taxon>
        <taxon>Tissierellia</taxon>
        <taxon>Tissierellales</taxon>
        <taxon>Sporanaerobacteraceae</taxon>
        <taxon>Anaerosalibacter</taxon>
    </lineage>
</organism>
<evidence type="ECO:0000256" key="4">
    <source>
        <dbReference type="ARBA" id="ARBA00022553"/>
    </source>
</evidence>
<dbReference type="CDD" id="cd07043">
    <property type="entry name" value="STAS_anti-anti-sigma_factors"/>
    <property type="match status" value="1"/>
</dbReference>
<dbReference type="InterPro" id="IPR036513">
    <property type="entry name" value="STAS_dom_sf"/>
</dbReference>
<evidence type="ECO:0000256" key="6">
    <source>
        <dbReference type="RuleBase" id="RU003749"/>
    </source>
</evidence>
<evidence type="ECO:0000256" key="2">
    <source>
        <dbReference type="ARBA" id="ARBA00009013"/>
    </source>
</evidence>
<keyword evidence="5" id="KW-0749">Sporulation</keyword>
<comment type="caution">
    <text evidence="8">The sequence shown here is derived from an EMBL/GenBank/DDBJ whole genome shotgun (WGS) entry which is preliminary data.</text>
</comment>
<evidence type="ECO:0000259" key="7">
    <source>
        <dbReference type="PROSITE" id="PS50801"/>
    </source>
</evidence>
<name>A0A844FH09_9FIRM</name>
<dbReference type="InterPro" id="IPR002645">
    <property type="entry name" value="STAS_dom"/>
</dbReference>
<dbReference type="NCBIfam" id="TIGR02886">
    <property type="entry name" value="spore_II_AA"/>
    <property type="match status" value="1"/>
</dbReference>